<protein>
    <submittedName>
        <fullName evidence="1">Uncharacterized protein (DUF2267 family)</fullName>
    </submittedName>
</protein>
<dbReference type="RefSeq" id="WP_086788141.1">
    <property type="nucleotide sequence ID" value="NZ_JAGIOO010000001.1"/>
</dbReference>
<proteinExistence type="predicted"/>
<dbReference type="Pfam" id="PF10025">
    <property type="entry name" value="DUF2267"/>
    <property type="match status" value="1"/>
</dbReference>
<dbReference type="Gene3D" id="1.10.490.110">
    <property type="entry name" value="Uncharacterized conserved protein DUF2267"/>
    <property type="match status" value="1"/>
</dbReference>
<name>A0ABS5AQJ5_9PSEU</name>
<reference evidence="1 2" key="1">
    <citation type="submission" date="2021-03" db="EMBL/GenBank/DDBJ databases">
        <title>Sequencing the genomes of 1000 actinobacteria strains.</title>
        <authorList>
            <person name="Klenk H.-P."/>
        </authorList>
    </citation>
    <scope>NUCLEOTIDE SEQUENCE [LARGE SCALE GENOMIC DNA]</scope>
    <source>
        <strain evidence="1 2">DSM 44580</strain>
    </source>
</reference>
<evidence type="ECO:0000313" key="1">
    <source>
        <dbReference type="EMBL" id="MBP2478837.1"/>
    </source>
</evidence>
<dbReference type="EMBL" id="JAGIOO010000001">
    <property type="protein sequence ID" value="MBP2478837.1"/>
    <property type="molecule type" value="Genomic_DNA"/>
</dbReference>
<comment type="caution">
    <text evidence="1">The sequence shown here is derived from an EMBL/GenBank/DDBJ whole genome shotgun (WGS) entry which is preliminary data.</text>
</comment>
<gene>
    <name evidence="1" type="ORF">JOF53_007709</name>
</gene>
<dbReference type="Proteomes" id="UP001519363">
    <property type="component" value="Unassembled WGS sequence"/>
</dbReference>
<organism evidence="1 2">
    <name type="scientific">Crossiella equi</name>
    <dbReference type="NCBI Taxonomy" id="130796"/>
    <lineage>
        <taxon>Bacteria</taxon>
        <taxon>Bacillati</taxon>
        <taxon>Actinomycetota</taxon>
        <taxon>Actinomycetes</taxon>
        <taxon>Pseudonocardiales</taxon>
        <taxon>Pseudonocardiaceae</taxon>
        <taxon>Crossiella</taxon>
    </lineage>
</organism>
<keyword evidence="2" id="KW-1185">Reference proteome</keyword>
<sequence>MTTKSGVFDHALQTANTWVRDVAEAFPTSDRRFAYRVLRAWLHALRDRLTVELGAHFAAQLPELVRGIYYDGWNPVRVPEKSGAGEYANRFAREADISDRDVPTAMAAVEAALRRHLSAGLLDKVFDQLPPDIRRLLRADP</sequence>
<dbReference type="InterPro" id="IPR018727">
    <property type="entry name" value="DUF2267"/>
</dbReference>
<dbReference type="InterPro" id="IPR038282">
    <property type="entry name" value="DUF2267_sf"/>
</dbReference>
<accession>A0ABS5AQJ5</accession>
<evidence type="ECO:0000313" key="2">
    <source>
        <dbReference type="Proteomes" id="UP001519363"/>
    </source>
</evidence>